<dbReference type="InterPro" id="IPR020084">
    <property type="entry name" value="NUDIX_hydrolase_CS"/>
</dbReference>
<sequence>MKKQRTDEEMMWKKLSSEYIIQRPWLTARCDKVELPNGTVHDEYYVLEYPTWINVVAETEEGMLVLERQYRHGLQIVSTETCAGCVEEGETPLEAAKRELEEETGYTGGTWEELMVVSPNPSIMNNLCYCFLARGVRLTSPTHFDKTEDIESFLRTKQQTYEMLQQGEFKQAMMAAPLWKYFTLYCKDIVR</sequence>
<comment type="catalytic activity">
    <reaction evidence="1">
        <text>GDP-alpha-D-mannose + H2O = alpha-D-mannose 1-phosphate + GMP + 2 H(+)</text>
        <dbReference type="Rhea" id="RHEA:27978"/>
        <dbReference type="ChEBI" id="CHEBI:15377"/>
        <dbReference type="ChEBI" id="CHEBI:15378"/>
        <dbReference type="ChEBI" id="CHEBI:57527"/>
        <dbReference type="ChEBI" id="CHEBI:58115"/>
        <dbReference type="ChEBI" id="CHEBI:58409"/>
    </reaction>
</comment>
<evidence type="ECO:0000313" key="10">
    <source>
        <dbReference type="Proteomes" id="UP000029538"/>
    </source>
</evidence>
<feature type="domain" description="Nudix hydrolase" evidence="8">
    <location>
        <begin position="46"/>
        <end position="177"/>
    </location>
</feature>
<dbReference type="AlphaFoldDB" id="A0A096CXI3"/>
<dbReference type="PROSITE" id="PS00893">
    <property type="entry name" value="NUDIX_BOX"/>
    <property type="match status" value="1"/>
</dbReference>
<gene>
    <name evidence="9" type="ORF">HMPREF0654_02875</name>
</gene>
<dbReference type="CDD" id="cd03424">
    <property type="entry name" value="NUDIX_ADPRase_Nudt5_UGPPase_Nudt14"/>
    <property type="match status" value="1"/>
</dbReference>
<proteinExistence type="inferred from homology"/>
<comment type="caution">
    <text evidence="9">The sequence shown here is derived from an EMBL/GenBank/DDBJ whole genome shotgun (WGS) entry which is preliminary data.</text>
</comment>
<dbReference type="Gene3D" id="3.90.79.10">
    <property type="entry name" value="Nucleoside Triphosphate Pyrophosphohydrolase"/>
    <property type="match status" value="1"/>
</dbReference>
<organism evidence="9 10">
    <name type="scientific">Prevotella disiens DNF00882</name>
    <dbReference type="NCBI Taxonomy" id="1401075"/>
    <lineage>
        <taxon>Bacteria</taxon>
        <taxon>Pseudomonadati</taxon>
        <taxon>Bacteroidota</taxon>
        <taxon>Bacteroidia</taxon>
        <taxon>Bacteroidales</taxon>
        <taxon>Prevotellaceae</taxon>
        <taxon>Prevotella</taxon>
    </lineage>
</organism>
<evidence type="ECO:0000256" key="5">
    <source>
        <dbReference type="ARBA" id="ARBA00022801"/>
    </source>
</evidence>
<evidence type="ECO:0000256" key="3">
    <source>
        <dbReference type="ARBA" id="ARBA00007275"/>
    </source>
</evidence>
<dbReference type="InterPro" id="IPR000086">
    <property type="entry name" value="NUDIX_hydrolase_dom"/>
</dbReference>
<evidence type="ECO:0000256" key="6">
    <source>
        <dbReference type="ARBA" id="ARBA00032162"/>
    </source>
</evidence>
<dbReference type="Pfam" id="PF00293">
    <property type="entry name" value="NUDIX"/>
    <property type="match status" value="1"/>
</dbReference>
<dbReference type="PANTHER" id="PTHR11839:SF18">
    <property type="entry name" value="NUDIX HYDROLASE DOMAIN-CONTAINING PROTEIN"/>
    <property type="match status" value="1"/>
</dbReference>
<dbReference type="InterPro" id="IPR015797">
    <property type="entry name" value="NUDIX_hydrolase-like_dom_sf"/>
</dbReference>
<evidence type="ECO:0000313" key="9">
    <source>
        <dbReference type="EMBL" id="KGF50019.1"/>
    </source>
</evidence>
<comment type="similarity">
    <text evidence="3">Belongs to the Nudix hydrolase family. NudK subfamily.</text>
</comment>
<dbReference type="GO" id="GO:0016787">
    <property type="term" value="F:hydrolase activity"/>
    <property type="evidence" value="ECO:0007669"/>
    <property type="project" value="UniProtKB-KW"/>
</dbReference>
<dbReference type="SUPFAM" id="SSF55811">
    <property type="entry name" value="Nudix"/>
    <property type="match status" value="1"/>
</dbReference>
<name>A0A096CXI3_9BACT</name>
<dbReference type="GO" id="GO:0019693">
    <property type="term" value="P:ribose phosphate metabolic process"/>
    <property type="evidence" value="ECO:0007669"/>
    <property type="project" value="TreeGrafter"/>
</dbReference>
<dbReference type="PROSITE" id="PS51462">
    <property type="entry name" value="NUDIX"/>
    <property type="match status" value="1"/>
</dbReference>
<reference evidence="9 10" key="1">
    <citation type="submission" date="2014-07" db="EMBL/GenBank/DDBJ databases">
        <authorList>
            <person name="McCorrison J."/>
            <person name="Sanka R."/>
            <person name="Torralba M."/>
            <person name="Gillis M."/>
            <person name="Haft D.H."/>
            <person name="Methe B."/>
            <person name="Sutton G."/>
            <person name="Nelson K.E."/>
        </authorList>
    </citation>
    <scope>NUCLEOTIDE SEQUENCE [LARGE SCALE GENOMIC DNA]</scope>
    <source>
        <strain evidence="9 10">DNF00882</strain>
    </source>
</reference>
<protein>
    <recommendedName>
        <fullName evidence="4">GDP-mannose pyrophosphatase</fullName>
    </recommendedName>
    <alternativeName>
        <fullName evidence="6">GDP-mannose hydrolase</fullName>
    </alternativeName>
    <alternativeName>
        <fullName evidence="7">GDPMK</fullName>
    </alternativeName>
</protein>
<dbReference type="PANTHER" id="PTHR11839">
    <property type="entry name" value="UDP/ADP-SUGAR PYROPHOSPHATASE"/>
    <property type="match status" value="1"/>
</dbReference>
<evidence type="ECO:0000256" key="7">
    <source>
        <dbReference type="ARBA" id="ARBA00032272"/>
    </source>
</evidence>
<dbReference type="RefSeq" id="WP_036882488.1">
    <property type="nucleotide sequence ID" value="NZ_JRNR01000018.1"/>
</dbReference>
<accession>A0A096CXI3</accession>
<comment type="cofactor">
    <cofactor evidence="2">
        <name>Mg(2+)</name>
        <dbReference type="ChEBI" id="CHEBI:18420"/>
    </cofactor>
</comment>
<dbReference type="GO" id="GO:0006753">
    <property type="term" value="P:nucleoside phosphate metabolic process"/>
    <property type="evidence" value="ECO:0007669"/>
    <property type="project" value="TreeGrafter"/>
</dbReference>
<evidence type="ECO:0000256" key="2">
    <source>
        <dbReference type="ARBA" id="ARBA00001946"/>
    </source>
</evidence>
<dbReference type="EMBL" id="JRNR01000018">
    <property type="protein sequence ID" value="KGF50019.1"/>
    <property type="molecule type" value="Genomic_DNA"/>
</dbReference>
<evidence type="ECO:0000256" key="4">
    <source>
        <dbReference type="ARBA" id="ARBA00016377"/>
    </source>
</evidence>
<dbReference type="Proteomes" id="UP000029538">
    <property type="component" value="Unassembled WGS sequence"/>
</dbReference>
<evidence type="ECO:0000256" key="1">
    <source>
        <dbReference type="ARBA" id="ARBA00000847"/>
    </source>
</evidence>
<evidence type="ECO:0000259" key="8">
    <source>
        <dbReference type="PROSITE" id="PS51462"/>
    </source>
</evidence>
<keyword evidence="5 9" id="KW-0378">Hydrolase</keyword>